<feature type="region of interest" description="Disordered" evidence="1">
    <location>
        <begin position="1"/>
        <end position="23"/>
    </location>
</feature>
<accession>A0A1E3I6N9</accession>
<dbReference type="Pfam" id="PF00581">
    <property type="entry name" value="Rhodanese"/>
    <property type="match status" value="1"/>
</dbReference>
<evidence type="ECO:0000313" key="4">
    <source>
        <dbReference type="Proteomes" id="UP000094065"/>
    </source>
</evidence>
<evidence type="ECO:0000256" key="1">
    <source>
        <dbReference type="SAM" id="MobiDB-lite"/>
    </source>
</evidence>
<sequence>MGIACSSRKSIPNSPRPKFASLSSRPQITMSFSRTLAHRSLRALTAAPLPLRATALPLPTRAFTTAQPRKMVVSQTLHEAADRKSMPSVSEWAKNPIVSYEELKPITEQPSDNILVVDVREPDEVALGSIPSAVNLPLSKLKDALDSNFNPGDFQRAFAFPKPSPDQNIIFFCRSGKRSANAAELAGEKGYKSIRNYVGSWLDWSKKESQNKDED</sequence>
<dbReference type="InterPro" id="IPR001763">
    <property type="entry name" value="Rhodanese-like_dom"/>
</dbReference>
<dbReference type="Gene3D" id="3.40.250.10">
    <property type="entry name" value="Rhodanese-like domain"/>
    <property type="match status" value="1"/>
</dbReference>
<feature type="domain" description="Rhodanese" evidence="2">
    <location>
        <begin position="110"/>
        <end position="209"/>
    </location>
</feature>
<dbReference type="GO" id="GO:0005739">
    <property type="term" value="C:mitochondrion"/>
    <property type="evidence" value="ECO:0007669"/>
    <property type="project" value="TreeGrafter"/>
</dbReference>
<dbReference type="PANTHER" id="PTHR44086">
    <property type="entry name" value="THIOSULFATE SULFURTRANSFERASE RDL2, MITOCHONDRIAL-RELATED"/>
    <property type="match status" value="1"/>
</dbReference>
<dbReference type="SMART" id="SM00450">
    <property type="entry name" value="RHOD"/>
    <property type="match status" value="1"/>
</dbReference>
<dbReference type="RefSeq" id="XP_018997961.1">
    <property type="nucleotide sequence ID" value="XM_019133256.1"/>
</dbReference>
<dbReference type="SUPFAM" id="SSF52821">
    <property type="entry name" value="Rhodanese/Cell cycle control phosphatase"/>
    <property type="match status" value="1"/>
</dbReference>
<dbReference type="PANTHER" id="PTHR44086:SF10">
    <property type="entry name" value="THIOSULFATE SULFURTRANSFERASE_RHODANESE-LIKE DOMAIN-CONTAINING PROTEIN 3"/>
    <property type="match status" value="1"/>
</dbReference>
<dbReference type="STRING" id="1295533.A0A1E3I6N9"/>
<protein>
    <recommendedName>
        <fullName evidence="2">Rhodanese domain-containing protein</fullName>
    </recommendedName>
</protein>
<evidence type="ECO:0000259" key="2">
    <source>
        <dbReference type="PROSITE" id="PS50206"/>
    </source>
</evidence>
<reference evidence="3 4" key="1">
    <citation type="submission" date="2016-06" db="EMBL/GenBank/DDBJ databases">
        <title>Evolution of pathogenesis and genome organization in the Tremellales.</title>
        <authorList>
            <person name="Cuomo C."/>
            <person name="Litvintseva A."/>
            <person name="Heitman J."/>
            <person name="Chen Y."/>
            <person name="Sun S."/>
            <person name="Springer D."/>
            <person name="Dromer F."/>
            <person name="Young S."/>
            <person name="Zeng Q."/>
            <person name="Chapman S."/>
            <person name="Gujja S."/>
            <person name="Saif S."/>
            <person name="Birren B."/>
        </authorList>
    </citation>
    <scope>NUCLEOTIDE SEQUENCE [LARGE SCALE GENOMIC DNA]</scope>
    <source>
        <strain evidence="3 4">CBS 6039</strain>
    </source>
</reference>
<organism evidence="3 4">
    <name type="scientific">Cryptococcus amylolentus CBS 6039</name>
    <dbReference type="NCBI Taxonomy" id="1295533"/>
    <lineage>
        <taxon>Eukaryota</taxon>
        <taxon>Fungi</taxon>
        <taxon>Dikarya</taxon>
        <taxon>Basidiomycota</taxon>
        <taxon>Agaricomycotina</taxon>
        <taxon>Tremellomycetes</taxon>
        <taxon>Tremellales</taxon>
        <taxon>Cryptococcaceae</taxon>
        <taxon>Cryptococcus</taxon>
    </lineage>
</organism>
<dbReference type="GO" id="GO:0004792">
    <property type="term" value="F:thiosulfate-cyanide sulfurtransferase activity"/>
    <property type="evidence" value="ECO:0007669"/>
    <property type="project" value="TreeGrafter"/>
</dbReference>
<dbReference type="EMBL" id="AWGJ01000001">
    <property type="protein sequence ID" value="ODN84158.1"/>
    <property type="molecule type" value="Genomic_DNA"/>
</dbReference>
<dbReference type="OrthoDB" id="566238at2759"/>
<evidence type="ECO:0000313" key="3">
    <source>
        <dbReference type="EMBL" id="ODN84158.1"/>
    </source>
</evidence>
<dbReference type="CDD" id="cd01519">
    <property type="entry name" value="RHOD_HSP67B2"/>
    <property type="match status" value="1"/>
</dbReference>
<dbReference type="PROSITE" id="PS50206">
    <property type="entry name" value="RHODANESE_3"/>
    <property type="match status" value="1"/>
</dbReference>
<gene>
    <name evidence="3" type="ORF">L202_00162</name>
</gene>
<keyword evidence="4" id="KW-1185">Reference proteome</keyword>
<name>A0A1E3I6N9_9TREE</name>
<comment type="caution">
    <text evidence="3">The sequence shown here is derived from an EMBL/GenBank/DDBJ whole genome shotgun (WGS) entry which is preliminary data.</text>
</comment>
<proteinExistence type="predicted"/>
<dbReference type="Proteomes" id="UP000094065">
    <property type="component" value="Unassembled WGS sequence"/>
</dbReference>
<dbReference type="InterPro" id="IPR036873">
    <property type="entry name" value="Rhodanese-like_dom_sf"/>
</dbReference>
<dbReference type="AlphaFoldDB" id="A0A1E3I6N9"/>
<dbReference type="GeneID" id="30151471"/>